<keyword evidence="1" id="KW-1133">Transmembrane helix</keyword>
<dbReference type="InterPro" id="IPR045275">
    <property type="entry name" value="MscS_archaea/bacteria_type"/>
</dbReference>
<dbReference type="RefSeq" id="WP_111374021.1">
    <property type="nucleotide sequence ID" value="NZ_CP029480.1"/>
</dbReference>
<keyword evidence="3" id="KW-1185">Reference proteome</keyword>
<keyword evidence="1" id="KW-0812">Transmembrane</keyword>
<proteinExistence type="predicted"/>
<protein>
    <submittedName>
        <fullName evidence="2">Uncharacterized protein</fullName>
    </submittedName>
</protein>
<feature type="transmembrane region" description="Helical" evidence="1">
    <location>
        <begin position="166"/>
        <end position="183"/>
    </location>
</feature>
<dbReference type="PANTHER" id="PTHR30221">
    <property type="entry name" value="SMALL-CONDUCTANCE MECHANOSENSITIVE CHANNEL"/>
    <property type="match status" value="1"/>
</dbReference>
<dbReference type="Pfam" id="PF05552">
    <property type="entry name" value="MS_channel_1st_1"/>
    <property type="match status" value="3"/>
</dbReference>
<sequence length="394" mass="42994">MENQLQDFMNSNFGSQLSGMIGPGLLRALSALLIFFITWVVAKFISGLITKLVQKAPFDERMAEKGNTKPSKLIGKLVHYLLLIMGSLIALEILGVSNVLEPLKDMLSKFMQSVPNIIGAGVIGVIGFYLAQFVSELVSMAGNFINKYTEKLNLGNLDLGNILKKIVFVIIFVPILMVALDYLQMDVITDPAKVLFTNLLSAIPKIILAVVIMAVFYVVGKYVVQLLEGILENIGINEYASKYNLNSITGDKKLSSLIGNVATFMILLIGATTAVGELEFAALTTILNEVLILASKILFGLVILLLGNFLANIAYKFIHKTDDNILIANIAKYVILSLFIAISLRQMGIANEIIELAFGLTLGAIAVAFALMFGLGGRDAAGEQVREFFKRFKK</sequence>
<feature type="transmembrane region" description="Helical" evidence="1">
    <location>
        <begin position="290"/>
        <end position="313"/>
    </location>
</feature>
<dbReference type="Proteomes" id="UP000249873">
    <property type="component" value="Chromosome"/>
</dbReference>
<dbReference type="SUPFAM" id="SSF82861">
    <property type="entry name" value="Mechanosensitive channel protein MscS (YggB), transmembrane region"/>
    <property type="match status" value="1"/>
</dbReference>
<organism evidence="2 3">
    <name type="scientific">Arcticibacterium luteifluviistationis</name>
    <dbReference type="NCBI Taxonomy" id="1784714"/>
    <lineage>
        <taxon>Bacteria</taxon>
        <taxon>Pseudomonadati</taxon>
        <taxon>Bacteroidota</taxon>
        <taxon>Cytophagia</taxon>
        <taxon>Cytophagales</taxon>
        <taxon>Leadbetterellaceae</taxon>
        <taxon>Arcticibacterium</taxon>
    </lineage>
</organism>
<evidence type="ECO:0000313" key="3">
    <source>
        <dbReference type="Proteomes" id="UP000249873"/>
    </source>
</evidence>
<dbReference type="GO" id="GO:0008381">
    <property type="term" value="F:mechanosensitive monoatomic ion channel activity"/>
    <property type="evidence" value="ECO:0007669"/>
    <property type="project" value="InterPro"/>
</dbReference>
<reference evidence="2 3" key="1">
    <citation type="submission" date="2018-05" db="EMBL/GenBank/DDBJ databases">
        <title>Complete genome sequence of Arcticibacterium luteifluviistationis SM1504T, a cytophagaceae bacterium isolated from Arctic surface seawater.</title>
        <authorList>
            <person name="Li Y."/>
            <person name="Qin Q.-L."/>
        </authorList>
    </citation>
    <scope>NUCLEOTIDE SEQUENCE [LARGE SCALE GENOMIC DNA]</scope>
    <source>
        <strain evidence="2 3">SM1504</strain>
    </source>
</reference>
<dbReference type="KEGG" id="als:DJ013_21690"/>
<dbReference type="InterPro" id="IPR008910">
    <property type="entry name" value="MSC_TM_helix"/>
</dbReference>
<gene>
    <name evidence="2" type="ORF">DJ013_21690</name>
</gene>
<feature type="transmembrane region" description="Helical" evidence="1">
    <location>
        <begin position="117"/>
        <end position="145"/>
    </location>
</feature>
<feature type="transmembrane region" description="Helical" evidence="1">
    <location>
        <begin position="325"/>
        <end position="344"/>
    </location>
</feature>
<dbReference type="InterPro" id="IPR011014">
    <property type="entry name" value="MscS_channel_TM-2"/>
</dbReference>
<dbReference type="AlphaFoldDB" id="A0A2Z4GI12"/>
<dbReference type="PANTHER" id="PTHR30221:SF1">
    <property type="entry name" value="SMALL-CONDUCTANCE MECHANOSENSITIVE CHANNEL"/>
    <property type="match status" value="1"/>
</dbReference>
<feature type="transmembrane region" description="Helical" evidence="1">
    <location>
        <begin position="20"/>
        <end position="42"/>
    </location>
</feature>
<dbReference type="GO" id="GO:0016020">
    <property type="term" value="C:membrane"/>
    <property type="evidence" value="ECO:0007669"/>
    <property type="project" value="InterPro"/>
</dbReference>
<evidence type="ECO:0000256" key="1">
    <source>
        <dbReference type="SAM" id="Phobius"/>
    </source>
</evidence>
<evidence type="ECO:0000313" key="2">
    <source>
        <dbReference type="EMBL" id="AWW00655.1"/>
    </source>
</evidence>
<dbReference type="OrthoDB" id="1411407at2"/>
<keyword evidence="1" id="KW-0472">Membrane</keyword>
<feature type="transmembrane region" description="Helical" evidence="1">
    <location>
        <begin position="195"/>
        <end position="219"/>
    </location>
</feature>
<feature type="transmembrane region" description="Helical" evidence="1">
    <location>
        <begin position="257"/>
        <end position="278"/>
    </location>
</feature>
<feature type="transmembrane region" description="Helical" evidence="1">
    <location>
        <begin position="77"/>
        <end position="97"/>
    </location>
</feature>
<dbReference type="Gene3D" id="1.10.287.1260">
    <property type="match status" value="1"/>
</dbReference>
<accession>A0A2Z4GI12</accession>
<dbReference type="NCBIfam" id="NF033912">
    <property type="entry name" value="msc"/>
    <property type="match status" value="1"/>
</dbReference>
<feature type="transmembrane region" description="Helical" evidence="1">
    <location>
        <begin position="356"/>
        <end position="376"/>
    </location>
</feature>
<name>A0A2Z4GI12_9BACT</name>
<dbReference type="EMBL" id="CP029480">
    <property type="protein sequence ID" value="AWW00655.1"/>
    <property type="molecule type" value="Genomic_DNA"/>
</dbReference>